<gene>
    <name evidence="2" type="ORF">CYMTET_17359</name>
</gene>
<protein>
    <submittedName>
        <fullName evidence="2">Uncharacterized protein</fullName>
    </submittedName>
</protein>
<name>A0AAE0L718_9CHLO</name>
<comment type="caution">
    <text evidence="2">The sequence shown here is derived from an EMBL/GenBank/DDBJ whole genome shotgun (WGS) entry which is preliminary data.</text>
</comment>
<evidence type="ECO:0000313" key="2">
    <source>
        <dbReference type="EMBL" id="KAK3274456.1"/>
    </source>
</evidence>
<dbReference type="AlphaFoldDB" id="A0AAE0L718"/>
<feature type="compositionally biased region" description="Pro residues" evidence="1">
    <location>
        <begin position="104"/>
        <end position="120"/>
    </location>
</feature>
<organism evidence="2 3">
    <name type="scientific">Cymbomonas tetramitiformis</name>
    <dbReference type="NCBI Taxonomy" id="36881"/>
    <lineage>
        <taxon>Eukaryota</taxon>
        <taxon>Viridiplantae</taxon>
        <taxon>Chlorophyta</taxon>
        <taxon>Pyramimonadophyceae</taxon>
        <taxon>Pyramimonadales</taxon>
        <taxon>Pyramimonadaceae</taxon>
        <taxon>Cymbomonas</taxon>
    </lineage>
</organism>
<evidence type="ECO:0000313" key="3">
    <source>
        <dbReference type="Proteomes" id="UP001190700"/>
    </source>
</evidence>
<dbReference type="EMBL" id="LGRX02007717">
    <property type="protein sequence ID" value="KAK3274456.1"/>
    <property type="molecule type" value="Genomic_DNA"/>
</dbReference>
<proteinExistence type="predicted"/>
<dbReference type="Proteomes" id="UP001190700">
    <property type="component" value="Unassembled WGS sequence"/>
</dbReference>
<feature type="compositionally biased region" description="Low complexity" evidence="1">
    <location>
        <begin position="121"/>
        <end position="152"/>
    </location>
</feature>
<evidence type="ECO:0000256" key="1">
    <source>
        <dbReference type="SAM" id="MobiDB-lite"/>
    </source>
</evidence>
<reference evidence="2 3" key="1">
    <citation type="journal article" date="2015" name="Genome Biol. Evol.">
        <title>Comparative Genomics of a Bacterivorous Green Alga Reveals Evolutionary Causalities and Consequences of Phago-Mixotrophic Mode of Nutrition.</title>
        <authorList>
            <person name="Burns J.A."/>
            <person name="Paasch A."/>
            <person name="Narechania A."/>
            <person name="Kim E."/>
        </authorList>
    </citation>
    <scope>NUCLEOTIDE SEQUENCE [LARGE SCALE GENOMIC DNA]</scope>
    <source>
        <strain evidence="2 3">PLY_AMNH</strain>
    </source>
</reference>
<feature type="compositionally biased region" description="Pro residues" evidence="1">
    <location>
        <begin position="153"/>
        <end position="168"/>
    </location>
</feature>
<accession>A0AAE0L718</accession>
<keyword evidence="3" id="KW-1185">Reference proteome</keyword>
<feature type="region of interest" description="Disordered" evidence="1">
    <location>
        <begin position="88"/>
        <end position="180"/>
    </location>
</feature>
<sequence length="206" mass="21635">MRTPPMIEGRLRTALPVDAHSSQDRRAPKVPAACREGLVLEPGGYMVLYRDANCSFEFGLSSEDQVYLFNGTRMLDWVAWTTSTAAPKGMSLSRVPNLRGPLLPRTPTPGEPNTPAPPESPTSQSNPPSTAAPSQSNPPSTAAPSQSTSPSASSPPPSEVGSSLPPPSSDGTSTNEALADSGGAESHCRAIWLCALLLLSTSMLFY</sequence>